<evidence type="ECO:0000313" key="1">
    <source>
        <dbReference type="EMBL" id="KAJ7355313.1"/>
    </source>
</evidence>
<gene>
    <name evidence="1" type="ORF">DFH08DRAFT_1052161</name>
</gene>
<accession>A0AAD7ACS5</accession>
<name>A0AAD7ACS5_9AGAR</name>
<comment type="caution">
    <text evidence="1">The sequence shown here is derived from an EMBL/GenBank/DDBJ whole genome shotgun (WGS) entry which is preliminary data.</text>
</comment>
<protein>
    <submittedName>
        <fullName evidence="1">Uncharacterized protein</fullName>
    </submittedName>
</protein>
<dbReference type="Proteomes" id="UP001218218">
    <property type="component" value="Unassembled WGS sequence"/>
</dbReference>
<dbReference type="EMBL" id="JARIHO010000009">
    <property type="protein sequence ID" value="KAJ7355313.1"/>
    <property type="molecule type" value="Genomic_DNA"/>
</dbReference>
<dbReference type="AlphaFoldDB" id="A0AAD7ACS5"/>
<organism evidence="1 2">
    <name type="scientific">Mycena albidolilacea</name>
    <dbReference type="NCBI Taxonomy" id="1033008"/>
    <lineage>
        <taxon>Eukaryota</taxon>
        <taxon>Fungi</taxon>
        <taxon>Dikarya</taxon>
        <taxon>Basidiomycota</taxon>
        <taxon>Agaricomycotina</taxon>
        <taxon>Agaricomycetes</taxon>
        <taxon>Agaricomycetidae</taxon>
        <taxon>Agaricales</taxon>
        <taxon>Marasmiineae</taxon>
        <taxon>Mycenaceae</taxon>
        <taxon>Mycena</taxon>
    </lineage>
</organism>
<proteinExistence type="predicted"/>
<reference evidence="1" key="1">
    <citation type="submission" date="2023-03" db="EMBL/GenBank/DDBJ databases">
        <title>Massive genome expansion in bonnet fungi (Mycena s.s.) driven by repeated elements and novel gene families across ecological guilds.</title>
        <authorList>
            <consortium name="Lawrence Berkeley National Laboratory"/>
            <person name="Harder C.B."/>
            <person name="Miyauchi S."/>
            <person name="Viragh M."/>
            <person name="Kuo A."/>
            <person name="Thoen E."/>
            <person name="Andreopoulos B."/>
            <person name="Lu D."/>
            <person name="Skrede I."/>
            <person name="Drula E."/>
            <person name="Henrissat B."/>
            <person name="Morin E."/>
            <person name="Kohler A."/>
            <person name="Barry K."/>
            <person name="LaButti K."/>
            <person name="Morin E."/>
            <person name="Salamov A."/>
            <person name="Lipzen A."/>
            <person name="Mereny Z."/>
            <person name="Hegedus B."/>
            <person name="Baldrian P."/>
            <person name="Stursova M."/>
            <person name="Weitz H."/>
            <person name="Taylor A."/>
            <person name="Grigoriev I.V."/>
            <person name="Nagy L.G."/>
            <person name="Martin F."/>
            <person name="Kauserud H."/>
        </authorList>
    </citation>
    <scope>NUCLEOTIDE SEQUENCE</scope>
    <source>
        <strain evidence="1">CBHHK002</strain>
    </source>
</reference>
<sequence>MRDPHETIIRDVLLFPADGGGPRIIPMTFSEAGAKSNPKGFYTINVDLRDLYGKKSMHATRDQGLDVNNQPHKITEGEYDLYHNISPKLPINLCMARLVGVDSKRPGQRPLWRGDAVVVKRAEWPETIPMGAGAHMDYLDFPPEAIELLSQFLLKWYNSDRWRDFFKAEREFSMYLPFIESAFNSCGR</sequence>
<keyword evidence="2" id="KW-1185">Reference proteome</keyword>
<evidence type="ECO:0000313" key="2">
    <source>
        <dbReference type="Proteomes" id="UP001218218"/>
    </source>
</evidence>